<reference evidence="7" key="1">
    <citation type="submission" date="2021-03" db="EMBL/GenBank/DDBJ databases">
        <title>Evolutionary innovations through gain and loss of genes in the ectomycorrhizal Boletales.</title>
        <authorList>
            <person name="Wu G."/>
            <person name="Miyauchi S."/>
            <person name="Morin E."/>
            <person name="Yang Z.-L."/>
            <person name="Xu J."/>
            <person name="Martin F.M."/>
        </authorList>
    </citation>
    <scope>NUCLEOTIDE SEQUENCE</scope>
    <source>
        <strain evidence="7">BR01</strain>
    </source>
</reference>
<dbReference type="SMART" id="SM01401">
    <property type="entry name" value="Sds3"/>
    <property type="match status" value="1"/>
</dbReference>
<evidence type="ECO:0000256" key="1">
    <source>
        <dbReference type="ARBA" id="ARBA00004123"/>
    </source>
</evidence>
<evidence type="ECO:0000256" key="6">
    <source>
        <dbReference type="SAM" id="MobiDB-lite"/>
    </source>
</evidence>
<dbReference type="OrthoDB" id="70376at2759"/>
<feature type="region of interest" description="Disordered" evidence="6">
    <location>
        <begin position="242"/>
        <end position="273"/>
    </location>
</feature>
<dbReference type="Proteomes" id="UP000683000">
    <property type="component" value="Unassembled WGS sequence"/>
</dbReference>
<evidence type="ECO:0000313" key="8">
    <source>
        <dbReference type="Proteomes" id="UP000683000"/>
    </source>
</evidence>
<feature type="compositionally biased region" description="Gly residues" evidence="6">
    <location>
        <begin position="263"/>
        <end position="273"/>
    </location>
</feature>
<proteinExistence type="predicted"/>
<feature type="compositionally biased region" description="Low complexity" evidence="6">
    <location>
        <begin position="242"/>
        <end position="256"/>
    </location>
</feature>
<dbReference type="InterPro" id="IPR013907">
    <property type="entry name" value="Sds3"/>
</dbReference>
<organism evidence="7 8">
    <name type="scientific">Boletus reticuloceps</name>
    <dbReference type="NCBI Taxonomy" id="495285"/>
    <lineage>
        <taxon>Eukaryota</taxon>
        <taxon>Fungi</taxon>
        <taxon>Dikarya</taxon>
        <taxon>Basidiomycota</taxon>
        <taxon>Agaricomycotina</taxon>
        <taxon>Agaricomycetes</taxon>
        <taxon>Agaricomycetidae</taxon>
        <taxon>Boletales</taxon>
        <taxon>Boletineae</taxon>
        <taxon>Boletaceae</taxon>
        <taxon>Boletoideae</taxon>
        <taxon>Boletus</taxon>
    </lineage>
</organism>
<evidence type="ECO:0000313" key="7">
    <source>
        <dbReference type="EMBL" id="KAG6374764.1"/>
    </source>
</evidence>
<evidence type="ECO:0000256" key="4">
    <source>
        <dbReference type="ARBA" id="ARBA00023163"/>
    </source>
</evidence>
<dbReference type="Pfam" id="PF08598">
    <property type="entry name" value="Sds3"/>
    <property type="match status" value="1"/>
</dbReference>
<name>A0A8I2YLK1_9AGAM</name>
<dbReference type="GO" id="GO:0005654">
    <property type="term" value="C:nucleoplasm"/>
    <property type="evidence" value="ECO:0007669"/>
    <property type="project" value="UniProtKB-ARBA"/>
</dbReference>
<evidence type="ECO:0000256" key="5">
    <source>
        <dbReference type="ARBA" id="ARBA00023242"/>
    </source>
</evidence>
<comment type="caution">
    <text evidence="7">The sequence shown here is derived from an EMBL/GenBank/DDBJ whole genome shotgun (WGS) entry which is preliminary data.</text>
</comment>
<sequence length="316" mass="34668">MPPQPGVFALPYASTHNARPDVVHVHHPPVPGPSTRTHADDPKRDKKRKDLSGKVGKEMTDRRDEGRHFTENISALHSAAIQLASRPETHPMYNLRMYPLSLERSAMLTQLAWEEKHALSVIETAYEEERERVEEEWRKGRVRVRERLLEGIEERRRRAREEKEGEGAVNDVSLDSQTRAHITRKLRNKIGTSPPPTPLGHGLGNGSATPMASGPLTNPHSLSVDEIPSPFPFPLTSVTLPNGHATSGAGSGANNGNRRRNKGGGTHQGMAGGGGMGKSLTFLVQCKDAEVEADLIEIRRGTKRRRAAAVSSTKVS</sequence>
<dbReference type="AlphaFoldDB" id="A0A8I2YLK1"/>
<gene>
    <name evidence="7" type="ORF">JVT61DRAFT_4140</name>
</gene>
<feature type="region of interest" description="Disordered" evidence="6">
    <location>
        <begin position="18"/>
        <end position="65"/>
    </location>
</feature>
<feature type="compositionally biased region" description="Basic and acidic residues" evidence="6">
    <location>
        <begin position="37"/>
        <end position="65"/>
    </location>
</feature>
<feature type="compositionally biased region" description="Polar residues" evidence="6">
    <location>
        <begin position="206"/>
        <end position="216"/>
    </location>
</feature>
<protein>
    <submittedName>
        <fullName evidence="7">Uncharacterized protein</fullName>
    </submittedName>
</protein>
<comment type="subcellular location">
    <subcellularLocation>
        <location evidence="1">Nucleus</location>
    </subcellularLocation>
</comment>
<keyword evidence="4" id="KW-0804">Transcription</keyword>
<dbReference type="EMBL" id="JAGFBS010000017">
    <property type="protein sequence ID" value="KAG6374764.1"/>
    <property type="molecule type" value="Genomic_DNA"/>
</dbReference>
<dbReference type="GO" id="GO:0010468">
    <property type="term" value="P:regulation of gene expression"/>
    <property type="evidence" value="ECO:0007669"/>
    <property type="project" value="UniProtKB-ARBA"/>
</dbReference>
<evidence type="ECO:0000256" key="3">
    <source>
        <dbReference type="ARBA" id="ARBA00023015"/>
    </source>
</evidence>
<keyword evidence="5" id="KW-0539">Nucleus</keyword>
<evidence type="ECO:0000256" key="2">
    <source>
        <dbReference type="ARBA" id="ARBA00022491"/>
    </source>
</evidence>
<keyword evidence="8" id="KW-1185">Reference proteome</keyword>
<keyword evidence="2" id="KW-0678">Repressor</keyword>
<feature type="region of interest" description="Disordered" evidence="6">
    <location>
        <begin position="185"/>
        <end position="216"/>
    </location>
</feature>
<accession>A0A8I2YLK1</accession>
<keyword evidence="3" id="KW-0805">Transcription regulation</keyword>